<protein>
    <submittedName>
        <fullName evidence="1">Uncharacterized protein</fullName>
    </submittedName>
</protein>
<gene>
    <name evidence="1" type="ORF">E2C01_078756</name>
</gene>
<dbReference type="AlphaFoldDB" id="A0A5B7IJN4"/>
<reference evidence="1 2" key="1">
    <citation type="submission" date="2019-05" db="EMBL/GenBank/DDBJ databases">
        <title>Another draft genome of Portunus trituberculatus and its Hox gene families provides insights of decapod evolution.</title>
        <authorList>
            <person name="Jeong J.-H."/>
            <person name="Song I."/>
            <person name="Kim S."/>
            <person name="Choi T."/>
            <person name="Kim D."/>
            <person name="Ryu S."/>
            <person name="Kim W."/>
        </authorList>
    </citation>
    <scope>NUCLEOTIDE SEQUENCE [LARGE SCALE GENOMIC DNA]</scope>
    <source>
        <tissue evidence="1">Muscle</tissue>
    </source>
</reference>
<keyword evidence="2" id="KW-1185">Reference proteome</keyword>
<dbReference type="EMBL" id="VSRR010064245">
    <property type="protein sequence ID" value="MPC84032.1"/>
    <property type="molecule type" value="Genomic_DNA"/>
</dbReference>
<comment type="caution">
    <text evidence="1">The sequence shown here is derived from an EMBL/GenBank/DDBJ whole genome shotgun (WGS) entry which is preliminary data.</text>
</comment>
<organism evidence="1 2">
    <name type="scientific">Portunus trituberculatus</name>
    <name type="common">Swimming crab</name>
    <name type="synonym">Neptunus trituberculatus</name>
    <dbReference type="NCBI Taxonomy" id="210409"/>
    <lineage>
        <taxon>Eukaryota</taxon>
        <taxon>Metazoa</taxon>
        <taxon>Ecdysozoa</taxon>
        <taxon>Arthropoda</taxon>
        <taxon>Crustacea</taxon>
        <taxon>Multicrustacea</taxon>
        <taxon>Malacostraca</taxon>
        <taxon>Eumalacostraca</taxon>
        <taxon>Eucarida</taxon>
        <taxon>Decapoda</taxon>
        <taxon>Pleocyemata</taxon>
        <taxon>Brachyura</taxon>
        <taxon>Eubrachyura</taxon>
        <taxon>Portunoidea</taxon>
        <taxon>Portunidae</taxon>
        <taxon>Portuninae</taxon>
        <taxon>Portunus</taxon>
    </lineage>
</organism>
<name>A0A5B7IJN4_PORTR</name>
<evidence type="ECO:0000313" key="2">
    <source>
        <dbReference type="Proteomes" id="UP000324222"/>
    </source>
</evidence>
<sequence length="49" mass="5266">MDRLCFSAEWTQTEKGDSAESFSSSSLIHGGNRVWGSLTTLSLEGLSGE</sequence>
<accession>A0A5B7IJN4</accession>
<dbReference type="Proteomes" id="UP000324222">
    <property type="component" value="Unassembled WGS sequence"/>
</dbReference>
<proteinExistence type="predicted"/>
<evidence type="ECO:0000313" key="1">
    <source>
        <dbReference type="EMBL" id="MPC84032.1"/>
    </source>
</evidence>